<evidence type="ECO:0000256" key="7">
    <source>
        <dbReference type="RuleBase" id="RU363032"/>
    </source>
</evidence>
<proteinExistence type="inferred from homology"/>
<dbReference type="CDD" id="cd06261">
    <property type="entry name" value="TM_PBP2"/>
    <property type="match status" value="1"/>
</dbReference>
<dbReference type="OrthoDB" id="9810086at2"/>
<evidence type="ECO:0000256" key="6">
    <source>
        <dbReference type="ARBA" id="ARBA00023136"/>
    </source>
</evidence>
<keyword evidence="6 7" id="KW-0472">Membrane</keyword>
<evidence type="ECO:0000313" key="9">
    <source>
        <dbReference type="EMBL" id="OXM84811.1"/>
    </source>
</evidence>
<feature type="domain" description="ABC transmembrane type-1" evidence="8">
    <location>
        <begin position="69"/>
        <end position="256"/>
    </location>
</feature>
<feature type="transmembrane region" description="Helical" evidence="7">
    <location>
        <begin position="136"/>
        <end position="157"/>
    </location>
</feature>
<feature type="transmembrane region" description="Helical" evidence="7">
    <location>
        <begin position="68"/>
        <end position="95"/>
    </location>
</feature>
<feature type="transmembrane region" description="Helical" evidence="7">
    <location>
        <begin position="102"/>
        <end position="124"/>
    </location>
</feature>
<evidence type="ECO:0000256" key="5">
    <source>
        <dbReference type="ARBA" id="ARBA00022989"/>
    </source>
</evidence>
<evidence type="ECO:0000256" key="3">
    <source>
        <dbReference type="ARBA" id="ARBA00022475"/>
    </source>
</evidence>
<dbReference type="Proteomes" id="UP000215509">
    <property type="component" value="Unassembled WGS sequence"/>
</dbReference>
<evidence type="ECO:0000313" key="10">
    <source>
        <dbReference type="Proteomes" id="UP000215509"/>
    </source>
</evidence>
<dbReference type="Pfam" id="PF00528">
    <property type="entry name" value="BPD_transp_1"/>
    <property type="match status" value="1"/>
</dbReference>
<dbReference type="RefSeq" id="WP_094016260.1">
    <property type="nucleotide sequence ID" value="NZ_NMQW01000025.1"/>
</dbReference>
<dbReference type="PANTHER" id="PTHR32243">
    <property type="entry name" value="MALTOSE TRANSPORT SYSTEM PERMEASE-RELATED"/>
    <property type="match status" value="1"/>
</dbReference>
<dbReference type="InterPro" id="IPR035906">
    <property type="entry name" value="MetI-like_sf"/>
</dbReference>
<dbReference type="GO" id="GO:0055085">
    <property type="term" value="P:transmembrane transport"/>
    <property type="evidence" value="ECO:0007669"/>
    <property type="project" value="InterPro"/>
</dbReference>
<protein>
    <submittedName>
        <fullName evidence="9">Sugar ABC transporter permease</fullName>
    </submittedName>
</protein>
<keyword evidence="3" id="KW-1003">Cell membrane</keyword>
<keyword evidence="10" id="KW-1185">Reference proteome</keyword>
<dbReference type="InterPro" id="IPR000515">
    <property type="entry name" value="MetI-like"/>
</dbReference>
<dbReference type="AlphaFoldDB" id="A0A229UN55"/>
<comment type="similarity">
    <text evidence="7">Belongs to the binding-protein-dependent transport system permease family.</text>
</comment>
<comment type="caution">
    <text evidence="9">The sequence shown here is derived from an EMBL/GenBank/DDBJ whole genome shotgun (WGS) entry which is preliminary data.</text>
</comment>
<dbReference type="InterPro" id="IPR050901">
    <property type="entry name" value="BP-dep_ABC_trans_perm"/>
</dbReference>
<name>A0A229UN55_9BACL</name>
<evidence type="ECO:0000259" key="8">
    <source>
        <dbReference type="PROSITE" id="PS50928"/>
    </source>
</evidence>
<dbReference type="GO" id="GO:0005886">
    <property type="term" value="C:plasma membrane"/>
    <property type="evidence" value="ECO:0007669"/>
    <property type="project" value="UniProtKB-SubCell"/>
</dbReference>
<dbReference type="PANTHER" id="PTHR32243:SF18">
    <property type="entry name" value="INNER MEMBRANE ABC TRANSPORTER PERMEASE PROTEIN YCJP"/>
    <property type="match status" value="1"/>
</dbReference>
<keyword evidence="5 7" id="KW-1133">Transmembrane helix</keyword>
<dbReference type="PROSITE" id="PS50928">
    <property type="entry name" value="ABC_TM1"/>
    <property type="match status" value="1"/>
</dbReference>
<evidence type="ECO:0000256" key="1">
    <source>
        <dbReference type="ARBA" id="ARBA00004651"/>
    </source>
</evidence>
<dbReference type="SUPFAM" id="SSF161098">
    <property type="entry name" value="MetI-like"/>
    <property type="match status" value="1"/>
</dbReference>
<evidence type="ECO:0000256" key="4">
    <source>
        <dbReference type="ARBA" id="ARBA00022692"/>
    </source>
</evidence>
<gene>
    <name evidence="9" type="ORF">CF651_18035</name>
</gene>
<dbReference type="Gene3D" id="1.10.3720.10">
    <property type="entry name" value="MetI-like"/>
    <property type="match status" value="1"/>
</dbReference>
<organism evidence="9 10">
    <name type="scientific">Paenibacillus rigui</name>
    <dbReference type="NCBI Taxonomy" id="554312"/>
    <lineage>
        <taxon>Bacteria</taxon>
        <taxon>Bacillati</taxon>
        <taxon>Bacillota</taxon>
        <taxon>Bacilli</taxon>
        <taxon>Bacillales</taxon>
        <taxon>Paenibacillaceae</taxon>
        <taxon>Paenibacillus</taxon>
    </lineage>
</organism>
<evidence type="ECO:0000256" key="2">
    <source>
        <dbReference type="ARBA" id="ARBA00022448"/>
    </source>
</evidence>
<keyword evidence="4 7" id="KW-0812">Transmembrane</keyword>
<sequence>MKKNKGMNLLNTVLTFIVLLVFAFPFIWMLLASFKTQAQIMSTDQFFIFTPTTKNYTSVFKEYDFMKFIWNSLIVALGSTLFSLILGLPAAYAIARHHLHKLGLIILVARIIPGITFLIPWFILFSKINLVDTYTALILSHMLVGLPFIIWIMISFFEALPTEIEEAGLIDGCTHHQVFTRIILPISGPGVITSSLLSFIFSWNNFMFSIILAGDKTKTLPIAVFNFMSYSEINWGALMAAACIITLPVLIIALLAQRYIVSGLAAGAVKG</sequence>
<feature type="transmembrane region" description="Helical" evidence="7">
    <location>
        <begin position="233"/>
        <end position="256"/>
    </location>
</feature>
<keyword evidence="2 7" id="KW-0813">Transport</keyword>
<accession>A0A229UN55</accession>
<comment type="subcellular location">
    <subcellularLocation>
        <location evidence="1 7">Cell membrane</location>
        <topology evidence="1 7">Multi-pass membrane protein</topology>
    </subcellularLocation>
</comment>
<reference evidence="9 10" key="1">
    <citation type="submission" date="2017-07" db="EMBL/GenBank/DDBJ databases">
        <title>Genome sequencing and assembly of Paenibacillus rigui.</title>
        <authorList>
            <person name="Mayilraj S."/>
        </authorList>
    </citation>
    <scope>NUCLEOTIDE SEQUENCE [LARGE SCALE GENOMIC DNA]</scope>
    <source>
        <strain evidence="9 10">JCM 16352</strain>
    </source>
</reference>
<feature type="transmembrane region" description="Helical" evidence="7">
    <location>
        <begin position="12"/>
        <end position="31"/>
    </location>
</feature>
<dbReference type="EMBL" id="NMQW01000025">
    <property type="protein sequence ID" value="OXM84811.1"/>
    <property type="molecule type" value="Genomic_DNA"/>
</dbReference>